<keyword evidence="1" id="KW-0812">Transmembrane</keyword>
<organism evidence="2 3">
    <name type="scientific">Polaribacter atrinae</name>
    <dbReference type="NCBI Taxonomy" id="1333662"/>
    <lineage>
        <taxon>Bacteria</taxon>
        <taxon>Pseudomonadati</taxon>
        <taxon>Bacteroidota</taxon>
        <taxon>Flavobacteriia</taxon>
        <taxon>Flavobacteriales</taxon>
        <taxon>Flavobacteriaceae</taxon>
    </lineage>
</organism>
<keyword evidence="1" id="KW-1133">Transmembrane helix</keyword>
<reference evidence="2 3" key="1">
    <citation type="submission" date="2016-02" db="EMBL/GenBank/DDBJ databases">
        <title>Draft genome sequence of Polaribacter atrinae KACC17473.</title>
        <authorList>
            <person name="Shin S.-K."/>
            <person name="Yi H."/>
        </authorList>
    </citation>
    <scope>NUCLEOTIDE SEQUENCE [LARGE SCALE GENOMIC DNA]</scope>
    <source>
        <strain evidence="2 3">KACC 17473</strain>
    </source>
</reference>
<keyword evidence="1" id="KW-0472">Membrane</keyword>
<dbReference type="EMBL" id="LVWE01000029">
    <property type="protein sequence ID" value="OAD45342.1"/>
    <property type="molecule type" value="Genomic_DNA"/>
</dbReference>
<accession>A0A176TBT8</accession>
<evidence type="ECO:0000313" key="3">
    <source>
        <dbReference type="Proteomes" id="UP000076923"/>
    </source>
</evidence>
<evidence type="ECO:0000256" key="1">
    <source>
        <dbReference type="SAM" id="Phobius"/>
    </source>
</evidence>
<dbReference type="AlphaFoldDB" id="A0A176TBT8"/>
<sequence>MKKVNLKLFKVLGLSVLSFVFYFVISNSDKINSIINTLLKSNSSKGFGVYIVIYLVKWFLLIFGVISLIVVISRFFIKKEH</sequence>
<protein>
    <submittedName>
        <fullName evidence="2">Uncharacterized protein</fullName>
    </submittedName>
</protein>
<proteinExistence type="predicted"/>
<dbReference type="STRING" id="1333662.LPB303_08080"/>
<gene>
    <name evidence="2" type="ORF">LPB303_08080</name>
</gene>
<name>A0A176TBT8_9FLAO</name>
<feature type="transmembrane region" description="Helical" evidence="1">
    <location>
        <begin position="47"/>
        <end position="77"/>
    </location>
</feature>
<dbReference type="Proteomes" id="UP000076923">
    <property type="component" value="Unassembled WGS sequence"/>
</dbReference>
<evidence type="ECO:0000313" key="2">
    <source>
        <dbReference type="EMBL" id="OAD45342.1"/>
    </source>
</evidence>
<feature type="transmembrane region" description="Helical" evidence="1">
    <location>
        <begin position="7"/>
        <end position="27"/>
    </location>
</feature>
<comment type="caution">
    <text evidence="2">The sequence shown here is derived from an EMBL/GenBank/DDBJ whole genome shotgun (WGS) entry which is preliminary data.</text>
</comment>
<keyword evidence="3" id="KW-1185">Reference proteome</keyword>